<name>A0ABP5V423_9ACTN</name>
<gene>
    <name evidence="2" type="primary">repSA_1</name>
    <name evidence="2" type="ORF">GCM10010255_20890</name>
</gene>
<dbReference type="EMBL" id="BAAASE010000002">
    <property type="protein sequence ID" value="GAA2391474.1"/>
    <property type="molecule type" value="Genomic_DNA"/>
</dbReference>
<evidence type="ECO:0000313" key="3">
    <source>
        <dbReference type="Proteomes" id="UP001499986"/>
    </source>
</evidence>
<dbReference type="InterPro" id="IPR046828">
    <property type="entry name" value="RepSA"/>
</dbReference>
<proteinExistence type="predicted"/>
<keyword evidence="3" id="KW-1185">Reference proteome</keyword>
<protein>
    <submittedName>
        <fullName evidence="2">Replication initiator protein RepSA</fullName>
    </submittedName>
</protein>
<evidence type="ECO:0000256" key="1">
    <source>
        <dbReference type="SAM" id="MobiDB-lite"/>
    </source>
</evidence>
<dbReference type="Pfam" id="PF20199">
    <property type="entry name" value="RepSA"/>
    <property type="match status" value="1"/>
</dbReference>
<dbReference type="Proteomes" id="UP001499986">
    <property type="component" value="Unassembled WGS sequence"/>
</dbReference>
<accession>A0ABP5V423</accession>
<evidence type="ECO:0000313" key="2">
    <source>
        <dbReference type="EMBL" id="GAA2391474.1"/>
    </source>
</evidence>
<sequence>MRRPLDLRHVVSPGLRDLIELANTHDFNRVTEQVRDLRGCTSPVNLHGWTITTDSATKEVVRSYRSEDEPSGRLLTTCGNRRASRCPACSRVYAADTYHLIKAGLSGGKNVAETVRDHPRAFVTLTAPSFGPVHNRKTDSTGKTRPCGCGSHHTEDDPALGTPLDPATYDYTGAVLWNAHAGQLWGRFTIYLRRALAGHLGMTQKALNSALRVSFAKVAEYQKRGLVHFHAVIRFDGPDGHTTPPPSWATFDALQVAVGLAVERARLTVESDAIGERVIKWGDRFKVDQISALGDGELTDAKVAGYVAKYATKNAEGAGTVDRTLMCRPCQGRGYVRGPDGFRDLCDDCEGTGQAEPIKALPVQRHVRQMIRTAWDLGNLPEFAELKLWKWAHMLGFRGHFSSKSRAYSTTLGALRDVRRAWRLTQAEAARARAGLPTTDETTLVTASSWTYLSSGYRPGEELLAAQARHDIADTERRKSEGDPWL</sequence>
<reference evidence="3" key="1">
    <citation type="journal article" date="2019" name="Int. J. Syst. Evol. Microbiol.">
        <title>The Global Catalogue of Microorganisms (GCM) 10K type strain sequencing project: providing services to taxonomists for standard genome sequencing and annotation.</title>
        <authorList>
            <consortium name="The Broad Institute Genomics Platform"/>
            <consortium name="The Broad Institute Genome Sequencing Center for Infectious Disease"/>
            <person name="Wu L."/>
            <person name="Ma J."/>
        </authorList>
    </citation>
    <scope>NUCLEOTIDE SEQUENCE [LARGE SCALE GENOMIC DNA]</scope>
    <source>
        <strain evidence="3">JCM 4358</strain>
    </source>
</reference>
<comment type="caution">
    <text evidence="2">The sequence shown here is derived from an EMBL/GenBank/DDBJ whole genome shotgun (WGS) entry which is preliminary data.</text>
</comment>
<organism evidence="2 3">
    <name type="scientific">Streptomyces coeruleofuscus</name>
    <dbReference type="NCBI Taxonomy" id="66879"/>
    <lineage>
        <taxon>Bacteria</taxon>
        <taxon>Bacillati</taxon>
        <taxon>Actinomycetota</taxon>
        <taxon>Actinomycetes</taxon>
        <taxon>Kitasatosporales</taxon>
        <taxon>Streptomycetaceae</taxon>
        <taxon>Streptomyces</taxon>
    </lineage>
</organism>
<dbReference type="RefSeq" id="WP_346137941.1">
    <property type="nucleotide sequence ID" value="NZ_BAAASE010000002.1"/>
</dbReference>
<feature type="region of interest" description="Disordered" evidence="1">
    <location>
        <begin position="133"/>
        <end position="161"/>
    </location>
</feature>